<dbReference type="PANTHER" id="PTHR11130">
    <property type="entry name" value="GLUTATHIONE SYNTHETASE"/>
    <property type="match status" value="1"/>
</dbReference>
<dbReference type="GO" id="GO:0043295">
    <property type="term" value="F:glutathione binding"/>
    <property type="evidence" value="ECO:0007669"/>
    <property type="project" value="TreeGrafter"/>
</dbReference>
<dbReference type="PANTHER" id="PTHR11130:SF0">
    <property type="entry name" value="GLUTATHIONE SYNTHETASE"/>
    <property type="match status" value="1"/>
</dbReference>
<dbReference type="InterPro" id="IPR005615">
    <property type="entry name" value="Glutathione_synthase"/>
</dbReference>
<feature type="non-terminal residue" evidence="1">
    <location>
        <position position="1"/>
    </location>
</feature>
<accession>A0A7J6WV85</accession>
<dbReference type="Proteomes" id="UP000554482">
    <property type="component" value="Unassembled WGS sequence"/>
</dbReference>
<dbReference type="Gene3D" id="3.30.470.20">
    <property type="entry name" value="ATP-grasp fold, B domain"/>
    <property type="match status" value="1"/>
</dbReference>
<dbReference type="GO" id="GO:0005524">
    <property type="term" value="F:ATP binding"/>
    <property type="evidence" value="ECO:0007669"/>
    <property type="project" value="InterPro"/>
</dbReference>
<comment type="caution">
    <text evidence="1">The sequence shown here is derived from an EMBL/GenBank/DDBJ whole genome shotgun (WGS) entry which is preliminary data.</text>
</comment>
<evidence type="ECO:0000313" key="1">
    <source>
        <dbReference type="EMBL" id="KAF5201321.1"/>
    </source>
</evidence>
<dbReference type="Pfam" id="PF03917">
    <property type="entry name" value="GSH_synth_ATP"/>
    <property type="match status" value="1"/>
</dbReference>
<dbReference type="GO" id="GO:0005829">
    <property type="term" value="C:cytosol"/>
    <property type="evidence" value="ECO:0007669"/>
    <property type="project" value="TreeGrafter"/>
</dbReference>
<evidence type="ECO:0000313" key="2">
    <source>
        <dbReference type="Proteomes" id="UP000554482"/>
    </source>
</evidence>
<protein>
    <submittedName>
        <fullName evidence="1">Glutathione synthetase protein</fullName>
    </submittedName>
</protein>
<dbReference type="GO" id="GO:0004363">
    <property type="term" value="F:glutathione synthase activity"/>
    <property type="evidence" value="ECO:0007669"/>
    <property type="project" value="InterPro"/>
</dbReference>
<dbReference type="EMBL" id="JABWDY010009576">
    <property type="protein sequence ID" value="KAF5201321.1"/>
    <property type="molecule type" value="Genomic_DNA"/>
</dbReference>
<dbReference type="OrthoDB" id="2020073at2759"/>
<sequence length="137" mass="15808">TKKVDAFTSRLLDIHSEMLETNKKEEICLGLHRSDYMLDAQSQDILQIELNAISCSFPGLSCLVSELHSLLTFCKFHFICVYTHQRILLNMFLYLLLCHGLNNCSRKQSSITLDVADRDNLVKSLKLYDVQFLDYAE</sequence>
<organism evidence="1 2">
    <name type="scientific">Thalictrum thalictroides</name>
    <name type="common">Rue-anemone</name>
    <name type="synonym">Anemone thalictroides</name>
    <dbReference type="NCBI Taxonomy" id="46969"/>
    <lineage>
        <taxon>Eukaryota</taxon>
        <taxon>Viridiplantae</taxon>
        <taxon>Streptophyta</taxon>
        <taxon>Embryophyta</taxon>
        <taxon>Tracheophyta</taxon>
        <taxon>Spermatophyta</taxon>
        <taxon>Magnoliopsida</taxon>
        <taxon>Ranunculales</taxon>
        <taxon>Ranunculaceae</taxon>
        <taxon>Thalictroideae</taxon>
        <taxon>Thalictrum</taxon>
    </lineage>
</organism>
<keyword evidence="2" id="KW-1185">Reference proteome</keyword>
<dbReference type="SUPFAM" id="SSF56059">
    <property type="entry name" value="Glutathione synthetase ATP-binding domain-like"/>
    <property type="match status" value="1"/>
</dbReference>
<proteinExistence type="predicted"/>
<gene>
    <name evidence="1" type="ORF">FRX31_009092</name>
</gene>
<dbReference type="AlphaFoldDB" id="A0A7J6WV85"/>
<name>A0A7J6WV85_THATH</name>
<reference evidence="1 2" key="1">
    <citation type="submission" date="2020-06" db="EMBL/GenBank/DDBJ databases">
        <title>Transcriptomic and genomic resources for Thalictrum thalictroides and T. hernandezii: Facilitating candidate gene discovery in an emerging model plant lineage.</title>
        <authorList>
            <person name="Arias T."/>
            <person name="Riano-Pachon D.M."/>
            <person name="Di Stilio V.S."/>
        </authorList>
    </citation>
    <scope>NUCLEOTIDE SEQUENCE [LARGE SCALE GENOMIC DNA]</scope>
    <source>
        <strain evidence="2">cv. WT478/WT964</strain>
        <tissue evidence="1">Leaves</tissue>
    </source>
</reference>